<protein>
    <submittedName>
        <fullName evidence="8">Phosphatase PAP2 family protein</fullName>
    </submittedName>
</protein>
<comment type="caution">
    <text evidence="8">The sequence shown here is derived from an EMBL/GenBank/DDBJ whole genome shotgun (WGS) entry which is preliminary data.</text>
</comment>
<evidence type="ECO:0000256" key="3">
    <source>
        <dbReference type="ARBA" id="ARBA00022692"/>
    </source>
</evidence>
<dbReference type="EMBL" id="JADLRE010000006">
    <property type="protein sequence ID" value="MBF6225524.1"/>
    <property type="molecule type" value="Genomic_DNA"/>
</dbReference>
<evidence type="ECO:0000313" key="8">
    <source>
        <dbReference type="EMBL" id="MBF6225524.1"/>
    </source>
</evidence>
<dbReference type="Gene3D" id="3.40.50.10330">
    <property type="entry name" value="Probable inorganic polyphosphate/atp-NAD kinase, domain 1"/>
    <property type="match status" value="1"/>
</dbReference>
<evidence type="ECO:0000256" key="1">
    <source>
        <dbReference type="ARBA" id="ARBA00004651"/>
    </source>
</evidence>
<dbReference type="Gene3D" id="2.60.200.40">
    <property type="match status" value="1"/>
</dbReference>
<dbReference type="Pfam" id="PF01569">
    <property type="entry name" value="PAP2"/>
    <property type="match status" value="1"/>
</dbReference>
<dbReference type="SUPFAM" id="SSF111331">
    <property type="entry name" value="NAD kinase/diacylglycerol kinase-like"/>
    <property type="match status" value="1"/>
</dbReference>
<dbReference type="InterPro" id="IPR036938">
    <property type="entry name" value="PAP2/HPO_sf"/>
</dbReference>
<dbReference type="Gene3D" id="1.20.144.10">
    <property type="entry name" value="Phosphatidic acid phosphatase type 2/haloperoxidase"/>
    <property type="match status" value="1"/>
</dbReference>
<keyword evidence="9" id="KW-1185">Reference proteome</keyword>
<comment type="subcellular location">
    <subcellularLocation>
        <location evidence="1">Cell membrane</location>
        <topology evidence="1">Multi-pass membrane protein</topology>
    </subcellularLocation>
</comment>
<proteinExistence type="predicted"/>
<dbReference type="InterPro" id="IPR017438">
    <property type="entry name" value="ATP-NAD_kinase_N"/>
</dbReference>
<keyword evidence="4" id="KW-0378">Hydrolase</keyword>
<dbReference type="InterPro" id="IPR016064">
    <property type="entry name" value="NAD/diacylglycerol_kinase_sf"/>
</dbReference>
<dbReference type="SUPFAM" id="SSF48317">
    <property type="entry name" value="Acid phosphatase/Vanadium-dependent haloperoxidase"/>
    <property type="match status" value="1"/>
</dbReference>
<dbReference type="SMART" id="SM00046">
    <property type="entry name" value="DAGKc"/>
    <property type="match status" value="1"/>
</dbReference>
<keyword evidence="6" id="KW-0472">Membrane</keyword>
<reference evidence="8 9" key="1">
    <citation type="submission" date="2020-10" db="EMBL/GenBank/DDBJ databases">
        <title>Identification of Nocardia species via Next-generation sequencing and recognition of intraspecies genetic diversity.</title>
        <authorList>
            <person name="Li P."/>
            <person name="Li P."/>
            <person name="Lu B."/>
        </authorList>
    </citation>
    <scope>NUCLEOTIDE SEQUENCE [LARGE SCALE GENOMIC DNA]</scope>
    <source>
        <strain evidence="8 9">N-11</strain>
    </source>
</reference>
<keyword evidence="5" id="KW-1133">Transmembrane helix</keyword>
<dbReference type="PANTHER" id="PTHR14969:SF62">
    <property type="entry name" value="DECAPRENYLPHOSPHORYL-5-PHOSPHORIBOSE PHOSPHATASE RV3807C-RELATED"/>
    <property type="match status" value="1"/>
</dbReference>
<evidence type="ECO:0000256" key="6">
    <source>
        <dbReference type="ARBA" id="ARBA00023136"/>
    </source>
</evidence>
<feature type="domain" description="DAGKc" evidence="7">
    <location>
        <begin position="205"/>
        <end position="331"/>
    </location>
</feature>
<name>A0ABS0CA45_9NOCA</name>
<dbReference type="PROSITE" id="PS50146">
    <property type="entry name" value="DAGK"/>
    <property type="match status" value="1"/>
</dbReference>
<dbReference type="InterPro" id="IPR001206">
    <property type="entry name" value="Diacylglycerol_kinase_cat_dom"/>
</dbReference>
<evidence type="ECO:0000313" key="9">
    <source>
        <dbReference type="Proteomes" id="UP000807309"/>
    </source>
</evidence>
<evidence type="ECO:0000256" key="2">
    <source>
        <dbReference type="ARBA" id="ARBA00022475"/>
    </source>
</evidence>
<evidence type="ECO:0000256" key="5">
    <source>
        <dbReference type="ARBA" id="ARBA00022989"/>
    </source>
</evidence>
<keyword evidence="2" id="KW-1003">Cell membrane</keyword>
<dbReference type="PANTHER" id="PTHR14969">
    <property type="entry name" value="SPHINGOSINE-1-PHOSPHATE PHOSPHOHYDROLASE"/>
    <property type="match status" value="1"/>
</dbReference>
<sequence length="505" mass="53144">MRFLSTQRRGGGVAGITSSLDRWLVGRSARVRATPSDQVLKALSTAADKNRLWIALGAVLFVAGGRSTRRGAARGLLALGIASGVANGVAKPLFPRRRPPDESVPFVRRLVAPPVSSSFPSGHSASAAAFAAGLALESPAAAAAVAPIAAAVGYSRVHIGVHWPSDVVAGALFGGAVALLTRRWWAVRDDEPAALGPVGHIDPLPGGAGLLLIGNPHAGSGNGDGTLAAVGDRLPAAEVLELTGGDDFEARVDELLRRDGIVALGVVGGDGTVSTVAEYAVRHRLSLAVFAGGTLNHFARDAGVEDSAVTFAALEAGEVVRVDVAEVSFDGAERRIFVNTASLGGYPDFVRVRERWERRIGKWPAAGLAMVRVLLRAKPLHVTIDDARIAVWMLFVGNGAYRPADQIPMSRPELHGGTLDVRYLRADVPFSRLRLVFATFTGTLEYSPTYRHRRVSRVDVGVAEEPVSLATDGEVDHRGKNFRFTSKPSGLTLLKGGPGTPDPAH</sequence>
<gene>
    <name evidence="8" type="ORF">IU470_10445</name>
</gene>
<dbReference type="Pfam" id="PF00781">
    <property type="entry name" value="DAGK_cat"/>
    <property type="match status" value="1"/>
</dbReference>
<accession>A0ABS0CA45</accession>
<dbReference type="RefSeq" id="WP_195032769.1">
    <property type="nucleotide sequence ID" value="NZ_JADLRE010000006.1"/>
</dbReference>
<organism evidence="8 9">
    <name type="scientific">Nocardia abscessus</name>
    <dbReference type="NCBI Taxonomy" id="120957"/>
    <lineage>
        <taxon>Bacteria</taxon>
        <taxon>Bacillati</taxon>
        <taxon>Actinomycetota</taxon>
        <taxon>Actinomycetes</taxon>
        <taxon>Mycobacteriales</taxon>
        <taxon>Nocardiaceae</taxon>
        <taxon>Nocardia</taxon>
    </lineage>
</organism>
<evidence type="ECO:0000256" key="4">
    <source>
        <dbReference type="ARBA" id="ARBA00022801"/>
    </source>
</evidence>
<keyword evidence="3" id="KW-0812">Transmembrane</keyword>
<dbReference type="InterPro" id="IPR000326">
    <property type="entry name" value="PAP2/HPO"/>
</dbReference>
<dbReference type="Proteomes" id="UP000807309">
    <property type="component" value="Unassembled WGS sequence"/>
</dbReference>
<evidence type="ECO:0000259" key="7">
    <source>
        <dbReference type="PROSITE" id="PS50146"/>
    </source>
</evidence>
<dbReference type="SMART" id="SM00014">
    <property type="entry name" value="acidPPc"/>
    <property type="match status" value="1"/>
</dbReference>